<accession>A0A550I7K8</accession>
<dbReference type="OrthoDB" id="828100at2"/>
<dbReference type="AlphaFoldDB" id="A0A550I7K8"/>
<protein>
    <submittedName>
        <fullName evidence="1">Restriction endonuclease</fullName>
    </submittedName>
</protein>
<gene>
    <name evidence="1" type="ORF">FGM01_03435</name>
</gene>
<sequence length="446" mass="52448">MYCAKTRLISTYEHCNAGIVLPKEIFQDQWSFREDFPKKKEDGFCFELNRTEEKNALLKTGYFIGVDHIGETGQSIYVAPKFNDRPNPEAVGETDSLKEVDFLKMLFESLQNPELLEDIEELFVIKWDKPEIHLEHQKDFLTPFLILQFLGQLKSIVRKGIKKSYYKVERNLNSRVKGKILIGKTLKQNHFKSRELSNVCSYEEFGVNGIENRFLKKILEFVKPYLESHSNLISEQNLLDIYNFINPAFSKVSSKIEIQELQKVKTNAFYKEYTMAIDLGQKILKRFGHNISQNSARVEFQSTPPFWIDMSKLFEVYVLGKLRKELDKKVEFQFDGKGGNELDYVISYGKDVIIADAKYKPWYKYDWNEKMNDDLRQVSGYARLKEVRNKFKINDDVVPNCLIIYPDLDDGHKNFKAEYLSKKRFDHYKNIYKVGITIPLQERNNN</sequence>
<proteinExistence type="predicted"/>
<dbReference type="PANTHER" id="PTHR38733">
    <property type="entry name" value="PROTEIN MCRC"/>
    <property type="match status" value="1"/>
</dbReference>
<reference evidence="1 2" key="1">
    <citation type="submission" date="2019-06" db="EMBL/GenBank/DDBJ databases">
        <title>Gramella sabulilitoris sp. nov., isolated from a marine sand.</title>
        <authorList>
            <person name="Yoon J.-H."/>
        </authorList>
    </citation>
    <scope>NUCLEOTIDE SEQUENCE [LARGE SCALE GENOMIC DNA]</scope>
    <source>
        <strain evidence="1 2">HSMS-1</strain>
    </source>
</reference>
<dbReference type="InterPro" id="IPR019292">
    <property type="entry name" value="McrC"/>
</dbReference>
<organism evidence="1 2">
    <name type="scientific">Christiangramia sabulilitoris</name>
    <dbReference type="NCBI Taxonomy" id="2583991"/>
    <lineage>
        <taxon>Bacteria</taxon>
        <taxon>Pseudomonadati</taxon>
        <taxon>Bacteroidota</taxon>
        <taxon>Flavobacteriia</taxon>
        <taxon>Flavobacteriales</taxon>
        <taxon>Flavobacteriaceae</taxon>
        <taxon>Christiangramia</taxon>
    </lineage>
</organism>
<dbReference type="Proteomes" id="UP000315131">
    <property type="component" value="Unassembled WGS sequence"/>
</dbReference>
<keyword evidence="1" id="KW-0378">Hydrolase</keyword>
<dbReference type="PANTHER" id="PTHR38733:SF1">
    <property type="entry name" value="TYPE IV METHYL-DIRECTED RESTRICTION ENZYME ECOKMCRBC"/>
    <property type="match status" value="1"/>
</dbReference>
<dbReference type="EMBL" id="VHSF01000001">
    <property type="protein sequence ID" value="TRO66955.1"/>
    <property type="molecule type" value="Genomic_DNA"/>
</dbReference>
<evidence type="ECO:0000313" key="1">
    <source>
        <dbReference type="EMBL" id="TRO66955.1"/>
    </source>
</evidence>
<dbReference type="Pfam" id="PF10117">
    <property type="entry name" value="McrBC"/>
    <property type="match status" value="1"/>
</dbReference>
<dbReference type="RefSeq" id="WP_143409734.1">
    <property type="nucleotide sequence ID" value="NZ_VHSF01000001.1"/>
</dbReference>
<comment type="caution">
    <text evidence="1">The sequence shown here is derived from an EMBL/GenBank/DDBJ whole genome shotgun (WGS) entry which is preliminary data.</text>
</comment>
<keyword evidence="2" id="KW-1185">Reference proteome</keyword>
<keyword evidence="1" id="KW-0540">Nuclease</keyword>
<name>A0A550I7K8_9FLAO</name>
<evidence type="ECO:0000313" key="2">
    <source>
        <dbReference type="Proteomes" id="UP000315131"/>
    </source>
</evidence>
<dbReference type="GO" id="GO:0004519">
    <property type="term" value="F:endonuclease activity"/>
    <property type="evidence" value="ECO:0007669"/>
    <property type="project" value="UniProtKB-KW"/>
</dbReference>
<keyword evidence="1" id="KW-0255">Endonuclease</keyword>